<comment type="similarity">
    <text evidence="2 8">Belongs to the cytochrome P450 family.</text>
</comment>
<evidence type="ECO:0000256" key="5">
    <source>
        <dbReference type="ARBA" id="ARBA00023002"/>
    </source>
</evidence>
<dbReference type="CDD" id="cd11033">
    <property type="entry name" value="CYP142-like"/>
    <property type="match status" value="1"/>
</dbReference>
<keyword evidence="4 8" id="KW-0479">Metal-binding</keyword>
<dbReference type="RefSeq" id="WP_083010463.1">
    <property type="nucleotide sequence ID" value="NZ_CP060015.1"/>
</dbReference>
<dbReference type="PANTHER" id="PTHR46696:SF4">
    <property type="entry name" value="BIOTIN BIOSYNTHESIS CYTOCHROME P450"/>
    <property type="match status" value="1"/>
</dbReference>
<accession>A0ABX3SSZ3</accession>
<dbReference type="Gene3D" id="1.10.630.10">
    <property type="entry name" value="Cytochrome P450"/>
    <property type="match status" value="1"/>
</dbReference>
<organism evidence="9 10">
    <name type="scientific">Mycobacterium malmoense</name>
    <dbReference type="NCBI Taxonomy" id="1780"/>
    <lineage>
        <taxon>Bacteria</taxon>
        <taxon>Bacillati</taxon>
        <taxon>Actinomycetota</taxon>
        <taxon>Actinomycetes</taxon>
        <taxon>Mycobacteriales</taxon>
        <taxon>Mycobacteriaceae</taxon>
        <taxon>Mycobacterium</taxon>
    </lineage>
</organism>
<dbReference type="PROSITE" id="PS00086">
    <property type="entry name" value="CYTOCHROME_P450"/>
    <property type="match status" value="1"/>
</dbReference>
<dbReference type="EMBL" id="MVHV01000008">
    <property type="protein sequence ID" value="ORA83297.1"/>
    <property type="molecule type" value="Genomic_DNA"/>
</dbReference>
<comment type="caution">
    <text evidence="9">The sequence shown here is derived from an EMBL/GenBank/DDBJ whole genome shotgun (WGS) entry which is preliminary data.</text>
</comment>
<reference evidence="9 10" key="1">
    <citation type="submission" date="2017-02" db="EMBL/GenBank/DDBJ databases">
        <title>The new phylogeny of genus Mycobacterium.</title>
        <authorList>
            <person name="Tortoli E."/>
            <person name="Trovato A."/>
            <person name="Cirillo D.M."/>
        </authorList>
    </citation>
    <scope>NUCLEOTIDE SEQUENCE [LARGE SCALE GENOMIC DNA]</scope>
    <source>
        <strain evidence="9 10">IP1130001</strain>
    </source>
</reference>
<comment type="cofactor">
    <cofactor evidence="1">
        <name>heme</name>
        <dbReference type="ChEBI" id="CHEBI:30413"/>
    </cofactor>
</comment>
<evidence type="ECO:0000256" key="7">
    <source>
        <dbReference type="ARBA" id="ARBA00023033"/>
    </source>
</evidence>
<evidence type="ECO:0000256" key="2">
    <source>
        <dbReference type="ARBA" id="ARBA00010617"/>
    </source>
</evidence>
<keyword evidence="7 8" id="KW-0503">Monooxygenase</keyword>
<dbReference type="PRINTS" id="PR00359">
    <property type="entry name" value="BP450"/>
</dbReference>
<evidence type="ECO:0000313" key="10">
    <source>
        <dbReference type="Proteomes" id="UP000243140"/>
    </source>
</evidence>
<dbReference type="PRINTS" id="PR00385">
    <property type="entry name" value="P450"/>
</dbReference>
<dbReference type="Proteomes" id="UP000243140">
    <property type="component" value="Unassembled WGS sequence"/>
</dbReference>
<dbReference type="InterPro" id="IPR017972">
    <property type="entry name" value="Cyt_P450_CS"/>
</dbReference>
<dbReference type="SUPFAM" id="SSF48264">
    <property type="entry name" value="Cytochrome P450"/>
    <property type="match status" value="1"/>
</dbReference>
<sequence>MYDDIDLTDLNRFTTGFPYEVFDVLRDESPVWFHPPTAHTPGDEGFWVLSRYADIVAAAADPVTFSSETGGGREGGGTTLEDMPRGLAVGALLNMTDDPRHAQIRRLLTPSTTPRALRAMEEDLRRRAVAIVDAALAKRECDFLVDVAAELPLQAIAQLVGVPQADRHELMNWANVTLDYEDREVGEINDRVVQAQAQMFTYGTNLLERKRSEPSDDLLSVVTQALIDGEPLTENEQRMFLSLIIAAGSETTRNSIAIGMSALSEHPDAWEHLRHDRELLPVAVEEMLRWASSTPYNRRTATRDVDLHGQHIAAGDKVTLWWASANRDDAVFADPYTFDITRNPNPHLTFGRGVHFCLGASLARLEMRVMFDALLNQVGTITLTGPIEYVRSNKHAGVRHMPVTIDSR</sequence>
<dbReference type="PANTHER" id="PTHR46696">
    <property type="entry name" value="P450, PUTATIVE (EUROFUNG)-RELATED"/>
    <property type="match status" value="1"/>
</dbReference>
<evidence type="ECO:0000256" key="1">
    <source>
        <dbReference type="ARBA" id="ARBA00001971"/>
    </source>
</evidence>
<dbReference type="InterPro" id="IPR002397">
    <property type="entry name" value="Cyt_P450_B"/>
</dbReference>
<keyword evidence="3 8" id="KW-0349">Heme</keyword>
<dbReference type="InterPro" id="IPR001128">
    <property type="entry name" value="Cyt_P450"/>
</dbReference>
<proteinExistence type="inferred from homology"/>
<evidence type="ECO:0000256" key="3">
    <source>
        <dbReference type="ARBA" id="ARBA00022617"/>
    </source>
</evidence>
<name>A0ABX3SSZ3_MYCMA</name>
<dbReference type="Pfam" id="PF00067">
    <property type="entry name" value="p450"/>
    <property type="match status" value="1"/>
</dbReference>
<protein>
    <submittedName>
        <fullName evidence="9">Cytochrome</fullName>
    </submittedName>
</protein>
<evidence type="ECO:0000256" key="4">
    <source>
        <dbReference type="ARBA" id="ARBA00022723"/>
    </source>
</evidence>
<evidence type="ECO:0000256" key="6">
    <source>
        <dbReference type="ARBA" id="ARBA00023004"/>
    </source>
</evidence>
<evidence type="ECO:0000256" key="8">
    <source>
        <dbReference type="RuleBase" id="RU000461"/>
    </source>
</evidence>
<evidence type="ECO:0000313" key="9">
    <source>
        <dbReference type="EMBL" id="ORA83297.1"/>
    </source>
</evidence>
<keyword evidence="10" id="KW-1185">Reference proteome</keyword>
<keyword evidence="5 8" id="KW-0560">Oxidoreductase</keyword>
<dbReference type="InterPro" id="IPR036396">
    <property type="entry name" value="Cyt_P450_sf"/>
</dbReference>
<keyword evidence="6 8" id="KW-0408">Iron</keyword>
<gene>
    <name evidence="9" type="ORF">BST29_10590</name>
</gene>